<keyword evidence="3" id="KW-1185">Reference proteome</keyword>
<organism evidence="2 3">
    <name type="scientific">Phyllosticta citribraziliensis</name>
    <dbReference type="NCBI Taxonomy" id="989973"/>
    <lineage>
        <taxon>Eukaryota</taxon>
        <taxon>Fungi</taxon>
        <taxon>Dikarya</taxon>
        <taxon>Ascomycota</taxon>
        <taxon>Pezizomycotina</taxon>
        <taxon>Dothideomycetes</taxon>
        <taxon>Dothideomycetes incertae sedis</taxon>
        <taxon>Botryosphaeriales</taxon>
        <taxon>Phyllostictaceae</taxon>
        <taxon>Phyllosticta</taxon>
    </lineage>
</organism>
<feature type="compositionally biased region" description="Low complexity" evidence="1">
    <location>
        <begin position="46"/>
        <end position="55"/>
    </location>
</feature>
<evidence type="ECO:0000313" key="2">
    <source>
        <dbReference type="EMBL" id="KAK7539534.1"/>
    </source>
</evidence>
<comment type="caution">
    <text evidence="2">The sequence shown here is derived from an EMBL/GenBank/DDBJ whole genome shotgun (WGS) entry which is preliminary data.</text>
</comment>
<evidence type="ECO:0000313" key="3">
    <source>
        <dbReference type="Proteomes" id="UP001360953"/>
    </source>
</evidence>
<feature type="region of interest" description="Disordered" evidence="1">
    <location>
        <begin position="93"/>
        <end position="236"/>
    </location>
</feature>
<name>A0ABR1LWI2_9PEZI</name>
<feature type="compositionally biased region" description="Polar residues" evidence="1">
    <location>
        <begin position="25"/>
        <end position="45"/>
    </location>
</feature>
<sequence>MVQSNLSRASSSSPPSIASSRDGDSPSTSGFSGPATSTAIKQPQTSSESDPESPSLENTALQHKHEQQQPHHFAVDIHSDGRFMSALRAIHASDQGEAVVPKRDTSVTSNGAAKTRLENTTETSSPEKNSPSPVKKPRRKLQRSRAFSIDRSPSPSGRVCEIEDGGEEAPASKRRTTITSNGAAKSRPTNTTERPSPEKKTPSPVKKPRRKLQRSRAFSIDRSPSPSGRICEINDGDKAGEDELCALFDNINR</sequence>
<feature type="compositionally biased region" description="Polar residues" evidence="1">
    <location>
        <begin position="106"/>
        <end position="132"/>
    </location>
</feature>
<accession>A0ABR1LWI2</accession>
<feature type="compositionally biased region" description="Low complexity" evidence="1">
    <location>
        <begin position="7"/>
        <end position="20"/>
    </location>
</feature>
<dbReference type="GeneID" id="92035811"/>
<dbReference type="Proteomes" id="UP001360953">
    <property type="component" value="Unassembled WGS sequence"/>
</dbReference>
<dbReference type="EMBL" id="JBBPEH010000004">
    <property type="protein sequence ID" value="KAK7539534.1"/>
    <property type="molecule type" value="Genomic_DNA"/>
</dbReference>
<dbReference type="RefSeq" id="XP_066656805.1">
    <property type="nucleotide sequence ID" value="XM_066802905.1"/>
</dbReference>
<gene>
    <name evidence="2" type="ORF">J3D65DRAFT_666246</name>
</gene>
<reference evidence="2 3" key="1">
    <citation type="submission" date="2024-04" db="EMBL/GenBank/DDBJ databases">
        <title>Phyllosticta paracitricarpa is synonymous to the EU quarantine fungus P. citricarpa based on phylogenomic analyses.</title>
        <authorList>
            <consortium name="Lawrence Berkeley National Laboratory"/>
            <person name="Van ingen-buijs V.A."/>
            <person name="Van westerhoven A.C."/>
            <person name="Haridas S."/>
            <person name="Skiadas P."/>
            <person name="Martin F."/>
            <person name="Groenewald J.Z."/>
            <person name="Crous P.W."/>
            <person name="Seidl M.F."/>
        </authorList>
    </citation>
    <scope>NUCLEOTIDE SEQUENCE [LARGE SCALE GENOMIC DNA]</scope>
    <source>
        <strain evidence="2 3">CPC 17464</strain>
    </source>
</reference>
<proteinExistence type="predicted"/>
<feature type="region of interest" description="Disordered" evidence="1">
    <location>
        <begin position="1"/>
        <end position="79"/>
    </location>
</feature>
<feature type="compositionally biased region" description="Polar residues" evidence="1">
    <location>
        <begin position="177"/>
        <end position="194"/>
    </location>
</feature>
<evidence type="ECO:0000256" key="1">
    <source>
        <dbReference type="SAM" id="MobiDB-lite"/>
    </source>
</evidence>
<feature type="compositionally biased region" description="Basic and acidic residues" evidence="1">
    <location>
        <begin position="63"/>
        <end position="79"/>
    </location>
</feature>
<protein>
    <submittedName>
        <fullName evidence="2">Uncharacterized protein</fullName>
    </submittedName>
</protein>